<evidence type="ECO:0000313" key="7">
    <source>
        <dbReference type="EMBL" id="QIS22129.1"/>
    </source>
</evidence>
<dbReference type="Pfam" id="PF00486">
    <property type="entry name" value="Trans_reg_C"/>
    <property type="match status" value="1"/>
</dbReference>
<dbReference type="PANTHER" id="PTHR35807">
    <property type="entry name" value="TRANSCRIPTIONAL REGULATOR REDD-RELATED"/>
    <property type="match status" value="1"/>
</dbReference>
<dbReference type="InterPro" id="IPR005158">
    <property type="entry name" value="BTAD"/>
</dbReference>
<dbReference type="GO" id="GO:0006355">
    <property type="term" value="P:regulation of DNA-templated transcription"/>
    <property type="evidence" value="ECO:0007669"/>
    <property type="project" value="InterPro"/>
</dbReference>
<dbReference type="CDD" id="cd00383">
    <property type="entry name" value="trans_reg_C"/>
    <property type="match status" value="1"/>
</dbReference>
<dbReference type="EMBL" id="CP046173">
    <property type="protein sequence ID" value="QIS22129.1"/>
    <property type="molecule type" value="Genomic_DNA"/>
</dbReference>
<dbReference type="Pfam" id="PF03704">
    <property type="entry name" value="BTAD"/>
    <property type="match status" value="1"/>
</dbReference>
<sequence length="277" mass="31457">MDLMQPSARRGFGVLGPVTAWCDGRSIALGTPRQRAVLAALLITPGRVVTVDQLVDALWDDAPPANVLSSLQSYVSNLRRVLEAGNPPGDRDRILRRRPPGYMLAIEPDHVDACLFEDAVRAGRYLADEQRFEDALDRLDKGLALWRGAPYEDFDDYQFADQEVARLEELRLFALETRFEIQLILGFDPTVIAADLRTLWIQSPTRERLGWLLMVALYRGGRTSEALRVFESTRKALQDEFGIDPDARLQQLFISILRQDIEPVESLTLQYFQNGRR</sequence>
<evidence type="ECO:0000256" key="5">
    <source>
        <dbReference type="PROSITE-ProRule" id="PRU01091"/>
    </source>
</evidence>
<dbReference type="InterPro" id="IPR051677">
    <property type="entry name" value="AfsR-DnrI-RedD_regulator"/>
</dbReference>
<evidence type="ECO:0000256" key="3">
    <source>
        <dbReference type="ARBA" id="ARBA00023125"/>
    </source>
</evidence>
<dbReference type="Proteomes" id="UP000500953">
    <property type="component" value="Chromosome"/>
</dbReference>
<keyword evidence="4" id="KW-0804">Transcription</keyword>
<reference evidence="7 8" key="1">
    <citation type="journal article" date="2019" name="ACS Chem. Biol.">
        <title>Identification and Mobilization of a Cryptic Antibiotic Biosynthesis Gene Locus from a Human-Pathogenic Nocardia Isolate.</title>
        <authorList>
            <person name="Herisse M."/>
            <person name="Ishida K."/>
            <person name="Porter J.L."/>
            <person name="Howden B."/>
            <person name="Hertweck C."/>
            <person name="Stinear T.P."/>
            <person name="Pidot S.J."/>
        </authorList>
    </citation>
    <scope>NUCLEOTIDE SEQUENCE [LARGE SCALE GENOMIC DNA]</scope>
    <source>
        <strain evidence="7 8">AUSMDU00012715</strain>
    </source>
</reference>
<dbReference type="InterPro" id="IPR001867">
    <property type="entry name" value="OmpR/PhoB-type_DNA-bd"/>
</dbReference>
<name>A0A6G9Z946_9NOCA</name>
<dbReference type="InterPro" id="IPR036388">
    <property type="entry name" value="WH-like_DNA-bd_sf"/>
</dbReference>
<keyword evidence="3 5" id="KW-0238">DNA-binding</keyword>
<dbReference type="InterPro" id="IPR016032">
    <property type="entry name" value="Sig_transdc_resp-reg_C-effctor"/>
</dbReference>
<dbReference type="PANTHER" id="PTHR35807:SF1">
    <property type="entry name" value="TRANSCRIPTIONAL REGULATOR REDD"/>
    <property type="match status" value="1"/>
</dbReference>
<dbReference type="SMART" id="SM01043">
    <property type="entry name" value="BTAD"/>
    <property type="match status" value="1"/>
</dbReference>
<feature type="domain" description="OmpR/PhoB-type" evidence="6">
    <location>
        <begin position="1"/>
        <end position="106"/>
    </location>
</feature>
<proteinExistence type="inferred from homology"/>
<feature type="DNA-binding region" description="OmpR/PhoB-type" evidence="5">
    <location>
        <begin position="1"/>
        <end position="106"/>
    </location>
</feature>
<dbReference type="Gene3D" id="1.10.10.10">
    <property type="entry name" value="Winged helix-like DNA-binding domain superfamily/Winged helix DNA-binding domain"/>
    <property type="match status" value="1"/>
</dbReference>
<dbReference type="RefSeq" id="WP_167489554.1">
    <property type="nucleotide sequence ID" value="NZ_CP046173.1"/>
</dbReference>
<accession>A0A6G9Z946</accession>
<dbReference type="InterPro" id="IPR011990">
    <property type="entry name" value="TPR-like_helical_dom_sf"/>
</dbReference>
<dbReference type="SUPFAM" id="SSF48452">
    <property type="entry name" value="TPR-like"/>
    <property type="match status" value="1"/>
</dbReference>
<dbReference type="AlphaFoldDB" id="A0A6G9Z946"/>
<evidence type="ECO:0000256" key="2">
    <source>
        <dbReference type="ARBA" id="ARBA00023015"/>
    </source>
</evidence>
<dbReference type="SMART" id="SM00862">
    <property type="entry name" value="Trans_reg_C"/>
    <property type="match status" value="1"/>
</dbReference>
<evidence type="ECO:0000259" key="6">
    <source>
        <dbReference type="PROSITE" id="PS51755"/>
    </source>
</evidence>
<dbReference type="GO" id="GO:0003677">
    <property type="term" value="F:DNA binding"/>
    <property type="evidence" value="ECO:0007669"/>
    <property type="project" value="UniProtKB-UniRule"/>
</dbReference>
<evidence type="ECO:0000313" key="8">
    <source>
        <dbReference type="Proteomes" id="UP000500953"/>
    </source>
</evidence>
<evidence type="ECO:0000256" key="1">
    <source>
        <dbReference type="ARBA" id="ARBA00005820"/>
    </source>
</evidence>
<gene>
    <name evidence="7" type="ORF">F6W96_31080</name>
</gene>
<protein>
    <recommendedName>
        <fullName evidence="6">OmpR/PhoB-type domain-containing protein</fullName>
    </recommendedName>
</protein>
<dbReference type="SUPFAM" id="SSF46894">
    <property type="entry name" value="C-terminal effector domain of the bipartite response regulators"/>
    <property type="match status" value="1"/>
</dbReference>
<keyword evidence="2" id="KW-0805">Transcription regulation</keyword>
<evidence type="ECO:0000256" key="4">
    <source>
        <dbReference type="ARBA" id="ARBA00023163"/>
    </source>
</evidence>
<dbReference type="GO" id="GO:0000160">
    <property type="term" value="P:phosphorelay signal transduction system"/>
    <property type="evidence" value="ECO:0007669"/>
    <property type="project" value="InterPro"/>
</dbReference>
<dbReference type="PROSITE" id="PS51755">
    <property type="entry name" value="OMPR_PHOB"/>
    <property type="match status" value="1"/>
</dbReference>
<organism evidence="7 8">
    <name type="scientific">Nocardia terpenica</name>
    <dbReference type="NCBI Taxonomy" id="455432"/>
    <lineage>
        <taxon>Bacteria</taxon>
        <taxon>Bacillati</taxon>
        <taxon>Actinomycetota</taxon>
        <taxon>Actinomycetes</taxon>
        <taxon>Mycobacteriales</taxon>
        <taxon>Nocardiaceae</taxon>
        <taxon>Nocardia</taxon>
    </lineage>
</organism>
<comment type="similarity">
    <text evidence="1">Belongs to the AfsR/DnrI/RedD regulatory family.</text>
</comment>
<dbReference type="Gene3D" id="1.25.40.10">
    <property type="entry name" value="Tetratricopeptide repeat domain"/>
    <property type="match status" value="1"/>
</dbReference>
<dbReference type="CDD" id="cd15831">
    <property type="entry name" value="BTAD"/>
    <property type="match status" value="1"/>
</dbReference>